<protein>
    <submittedName>
        <fullName evidence="1">Uncharacterized protein</fullName>
    </submittedName>
</protein>
<name>A0AC61R255_9FIRM</name>
<gene>
    <name evidence="1" type="ORF">E5357_05760</name>
</gene>
<dbReference type="Proteomes" id="UP000307720">
    <property type="component" value="Unassembled WGS sequence"/>
</dbReference>
<accession>A0AC61R255</accession>
<sequence>MANKFLLPVYKKVFGESFSYGRFEDRLKMQKMVYLLQEEGVNIGHYGFDWYKHGPYSQVLLDDMYMENGTACMGLNYTPEAEQRIERLKEIFSDADAKEKYGVKNWTECLASIHFLRMKEMGSNASEEEILQVLTDRKPHLNDDALNRKAYRLIENLAM</sequence>
<reference evidence="1" key="1">
    <citation type="submission" date="2019-04" db="EMBL/GenBank/DDBJ databases">
        <title>Microbes associate with the intestines of laboratory mice.</title>
        <authorList>
            <person name="Navarre W."/>
            <person name="Wong E."/>
            <person name="Huang K."/>
            <person name="Tropini C."/>
            <person name="Ng K."/>
            <person name="Yu B."/>
        </authorList>
    </citation>
    <scope>NUCLEOTIDE SEQUENCE</scope>
    <source>
        <strain evidence="1">NM72_1-8</strain>
    </source>
</reference>
<organism evidence="1 2">
    <name type="scientific">Hominisplanchenecus murintestinalis</name>
    <dbReference type="NCBI Taxonomy" id="2941517"/>
    <lineage>
        <taxon>Bacteria</taxon>
        <taxon>Bacillati</taxon>
        <taxon>Bacillota</taxon>
        <taxon>Clostridia</taxon>
        <taxon>Lachnospirales</taxon>
        <taxon>Lachnospiraceae</taxon>
        <taxon>Hominisplanchenecus</taxon>
    </lineage>
</organism>
<keyword evidence="2" id="KW-1185">Reference proteome</keyword>
<evidence type="ECO:0000313" key="2">
    <source>
        <dbReference type="Proteomes" id="UP000307720"/>
    </source>
</evidence>
<proteinExistence type="predicted"/>
<dbReference type="EMBL" id="SRZB01000008">
    <property type="protein sequence ID" value="TGX99353.1"/>
    <property type="molecule type" value="Genomic_DNA"/>
</dbReference>
<evidence type="ECO:0000313" key="1">
    <source>
        <dbReference type="EMBL" id="TGX99353.1"/>
    </source>
</evidence>
<comment type="caution">
    <text evidence="1">The sequence shown here is derived from an EMBL/GenBank/DDBJ whole genome shotgun (WGS) entry which is preliminary data.</text>
</comment>